<dbReference type="EMBL" id="PGCJ01000038">
    <property type="protein sequence ID" value="PLW54993.1"/>
    <property type="molecule type" value="Genomic_DNA"/>
</dbReference>
<dbReference type="Pfam" id="PF23865">
    <property type="entry name" value="DUF7223"/>
    <property type="match status" value="1"/>
</dbReference>
<organism evidence="3 4">
    <name type="scientific">Puccinia coronata f. sp. avenae</name>
    <dbReference type="NCBI Taxonomy" id="200324"/>
    <lineage>
        <taxon>Eukaryota</taxon>
        <taxon>Fungi</taxon>
        <taxon>Dikarya</taxon>
        <taxon>Basidiomycota</taxon>
        <taxon>Pucciniomycotina</taxon>
        <taxon>Pucciniomycetes</taxon>
        <taxon>Pucciniales</taxon>
        <taxon>Pucciniaceae</taxon>
        <taxon>Puccinia</taxon>
    </lineage>
</organism>
<feature type="signal peptide" evidence="1">
    <location>
        <begin position="1"/>
        <end position="27"/>
    </location>
</feature>
<feature type="chain" id="PRO_5014723853" description="DUF7223 domain-containing protein" evidence="1">
    <location>
        <begin position="28"/>
        <end position="683"/>
    </location>
</feature>
<keyword evidence="1" id="KW-0732">Signal</keyword>
<evidence type="ECO:0000313" key="4">
    <source>
        <dbReference type="Proteomes" id="UP000235388"/>
    </source>
</evidence>
<comment type="caution">
    <text evidence="3">The sequence shown here is derived from an EMBL/GenBank/DDBJ whole genome shotgun (WGS) entry which is preliminary data.</text>
</comment>
<evidence type="ECO:0000313" key="3">
    <source>
        <dbReference type="EMBL" id="PLW54993.1"/>
    </source>
</evidence>
<gene>
    <name evidence="3" type="ORF">PCANC_02740</name>
</gene>
<sequence length="683" mass="75283">MAKPSFILSLLQAYWFFALLCVSFSAGQIDKHQSLHPVDPSYAPRRRLAQTEPVHNISLYYAESGYLNTAHYAAIISWYMRYPSVVASDHPEISSVNCDVNGIHLEFSSSTFKAKALQWVFPLVVVLDGDTGRCAFDGTDQERYHPFYVESPSQGSKQQPTTMSLSGFRSRWDVVAYEHQVQVVQVKDGKPTSSRRLTRRELQDPASLDIVSSLNFDRQKNSSLKSEISLNFAGLNNGSLDMKCKDCFLDSEFQLNIYSASRIIDAGIKSINKVMKNLYRAEQQLIGSAQPAKLSQFSTLSEQLVDVISGFYNRVNNLALSTNQTEKIQLKNELGIAASSAKGIGSQLIRLAEGRLVSSFTSARMSAQVARLAVQELKEIAASTGSELEFMIQSGTQLVMKELSLPLCTISQEKDYLHSGTFCRKWRKNTSTRLSGSFKANFDVELKLNGTGEVTNGDVTVFSVNLMGLQIPGILSVGPQARLNSHTGLVFSGSAHLRFGAEAEWQNIDTIIDSHNQTLTELNHTDFVFHHHRPQFEIAPQQLSLEQHFKPQVVFGITLLLGAQELVAGIGADVGLINSLQIPATISKAQPRCLNGLLYSFSVTSQLEAITSVPSIPGLSLLKYFSSAATALAQGSYPLFVAPQLTLVEHCFKLPAHFFSSFDRHLNKFTNPGSSLTLSSANI</sequence>
<dbReference type="AlphaFoldDB" id="A0A2N5VYC6"/>
<evidence type="ECO:0000259" key="2">
    <source>
        <dbReference type="Pfam" id="PF23865"/>
    </source>
</evidence>
<reference evidence="3 4" key="1">
    <citation type="submission" date="2017-11" db="EMBL/GenBank/DDBJ databases">
        <title>De novo assembly and phasing of dikaryotic genomes from two isolates of Puccinia coronata f. sp. avenae, the causal agent of oat crown rust.</title>
        <authorList>
            <person name="Miller M.E."/>
            <person name="Zhang Y."/>
            <person name="Omidvar V."/>
            <person name="Sperschneider J."/>
            <person name="Schwessinger B."/>
            <person name="Raley C."/>
            <person name="Palmer J.M."/>
            <person name="Garnica D."/>
            <person name="Upadhyaya N."/>
            <person name="Rathjen J."/>
            <person name="Taylor J.M."/>
            <person name="Park R.F."/>
            <person name="Dodds P.N."/>
            <person name="Hirsch C.D."/>
            <person name="Kianian S.F."/>
            <person name="Figueroa M."/>
        </authorList>
    </citation>
    <scope>NUCLEOTIDE SEQUENCE [LARGE SCALE GENOMIC DNA]</scope>
    <source>
        <strain evidence="3">12NC29</strain>
    </source>
</reference>
<evidence type="ECO:0000256" key="1">
    <source>
        <dbReference type="SAM" id="SignalP"/>
    </source>
</evidence>
<dbReference type="InterPro" id="IPR055647">
    <property type="entry name" value="DUF7223"/>
</dbReference>
<dbReference type="Proteomes" id="UP000235388">
    <property type="component" value="Unassembled WGS sequence"/>
</dbReference>
<proteinExistence type="predicted"/>
<keyword evidence="4" id="KW-1185">Reference proteome</keyword>
<dbReference type="OrthoDB" id="73875at2759"/>
<accession>A0A2N5VYC6</accession>
<protein>
    <recommendedName>
        <fullName evidence="2">DUF7223 domain-containing protein</fullName>
    </recommendedName>
</protein>
<feature type="domain" description="DUF7223" evidence="2">
    <location>
        <begin position="434"/>
        <end position="574"/>
    </location>
</feature>
<name>A0A2N5VYC6_9BASI</name>